<dbReference type="InterPro" id="IPR013766">
    <property type="entry name" value="Thioredoxin_domain"/>
</dbReference>
<reference evidence="7" key="1">
    <citation type="submission" date="2022-09" db="EMBL/GenBank/DDBJ databases">
        <authorList>
            <person name="Cesa-Luna C."/>
            <person name="Girard L."/>
            <person name="Lood C."/>
            <person name="Hofte M."/>
            <person name="De Mot R."/>
        </authorList>
    </citation>
    <scope>NUCLEOTIDE SEQUENCE</scope>
    <source>
        <strain evidence="7">B1M3-32</strain>
    </source>
</reference>
<name>A0A9X2XHH2_9PSED</name>
<feature type="transmembrane region" description="Helical" evidence="5">
    <location>
        <begin position="80"/>
        <end position="97"/>
    </location>
</feature>
<keyword evidence="4" id="KW-0676">Redox-active center</keyword>
<dbReference type="Proteomes" id="UP001139955">
    <property type="component" value="Unassembled WGS sequence"/>
</dbReference>
<dbReference type="Pfam" id="PF08534">
    <property type="entry name" value="Redoxin"/>
    <property type="match status" value="1"/>
</dbReference>
<feature type="transmembrane region" description="Helical" evidence="5">
    <location>
        <begin position="6"/>
        <end position="30"/>
    </location>
</feature>
<dbReference type="InterPro" id="IPR017937">
    <property type="entry name" value="Thioredoxin_CS"/>
</dbReference>
<dbReference type="InterPro" id="IPR050553">
    <property type="entry name" value="Thioredoxin_ResA/DsbE_sf"/>
</dbReference>
<sequence length="289" mass="31356">MLTFTLGTFAIALNHLLLISALALATLVGWRVAKRGGDNPESALFSLFLLGLLAARIAFVAVYWGHYRADPWQIIDLRDGGFLAWPGVIVLLLAALYRGWRRPGLRRPLGFGVVSGVAFWVLATLSLSIYEQGTRLPDITLRNAAGETVKLSDYQGGPLVINLWATWCPPCRREMPVLENAQQQRPDLTFLFVNQAESMQSVATFLETQGLSLSNVLFDRSGRLGQAVGSMALPTTLFYSPDGRLLGSHLGELSNASLARALENFDTLTPNAAPATSARKLPCPASATC</sequence>
<keyword evidence="8" id="KW-1185">Reference proteome</keyword>
<keyword evidence="5" id="KW-0812">Transmembrane</keyword>
<evidence type="ECO:0000313" key="8">
    <source>
        <dbReference type="Proteomes" id="UP001139955"/>
    </source>
</evidence>
<keyword evidence="5" id="KW-0472">Membrane</keyword>
<dbReference type="InterPro" id="IPR013740">
    <property type="entry name" value="Redoxin"/>
</dbReference>
<dbReference type="PANTHER" id="PTHR42852:SF6">
    <property type="entry name" value="THIOL:DISULFIDE INTERCHANGE PROTEIN DSBE"/>
    <property type="match status" value="1"/>
</dbReference>
<evidence type="ECO:0000256" key="5">
    <source>
        <dbReference type="SAM" id="Phobius"/>
    </source>
</evidence>
<dbReference type="RefSeq" id="WP_217830847.1">
    <property type="nucleotide sequence ID" value="NZ_JAOSKY010000006.1"/>
</dbReference>
<evidence type="ECO:0000256" key="1">
    <source>
        <dbReference type="ARBA" id="ARBA00004196"/>
    </source>
</evidence>
<dbReference type="GO" id="GO:0030313">
    <property type="term" value="C:cell envelope"/>
    <property type="evidence" value="ECO:0007669"/>
    <property type="project" value="UniProtKB-SubCell"/>
</dbReference>
<evidence type="ECO:0000259" key="6">
    <source>
        <dbReference type="PROSITE" id="PS51352"/>
    </source>
</evidence>
<reference evidence="7" key="2">
    <citation type="journal article" date="2023" name="mSystems">
        <title>Charting the Lipopeptidome of Nonpathogenic Pseudomonas.</title>
        <authorList>
            <person name="Cesa-Luna C."/>
            <person name="Geudens N."/>
            <person name="Girard L."/>
            <person name="De Roo V."/>
            <person name="Maklad H.R."/>
            <person name="Martins J.C."/>
            <person name="Hofte M."/>
            <person name="De Mot R."/>
        </authorList>
    </citation>
    <scope>NUCLEOTIDE SEQUENCE</scope>
    <source>
        <strain evidence="7">B1M3-32</strain>
    </source>
</reference>
<feature type="transmembrane region" description="Helical" evidence="5">
    <location>
        <begin position="109"/>
        <end position="130"/>
    </location>
</feature>
<dbReference type="AlphaFoldDB" id="A0A9X2XHH2"/>
<gene>
    <name evidence="7" type="ORF">OC940_12340</name>
</gene>
<dbReference type="PROSITE" id="PS00194">
    <property type="entry name" value="THIOREDOXIN_1"/>
    <property type="match status" value="1"/>
</dbReference>
<keyword evidence="3" id="KW-1015">Disulfide bond</keyword>
<dbReference type="GO" id="GO:0008961">
    <property type="term" value="F:phosphatidylglycerol-prolipoprotein diacylglyceryl transferase activity"/>
    <property type="evidence" value="ECO:0007669"/>
    <property type="project" value="InterPro"/>
</dbReference>
<accession>A0A9X2XHH2</accession>
<keyword evidence="2" id="KW-0201">Cytochrome c-type biogenesis</keyword>
<proteinExistence type="predicted"/>
<dbReference type="InterPro" id="IPR001640">
    <property type="entry name" value="Lgt"/>
</dbReference>
<keyword evidence="5" id="KW-1133">Transmembrane helix</keyword>
<dbReference type="PANTHER" id="PTHR42852">
    <property type="entry name" value="THIOL:DISULFIDE INTERCHANGE PROTEIN DSBE"/>
    <property type="match status" value="1"/>
</dbReference>
<dbReference type="CDD" id="cd02966">
    <property type="entry name" value="TlpA_like_family"/>
    <property type="match status" value="1"/>
</dbReference>
<dbReference type="EMBL" id="JAOSKY010000006">
    <property type="protein sequence ID" value="MCU7248592.1"/>
    <property type="molecule type" value="Genomic_DNA"/>
</dbReference>
<evidence type="ECO:0000256" key="2">
    <source>
        <dbReference type="ARBA" id="ARBA00022748"/>
    </source>
</evidence>
<evidence type="ECO:0000256" key="3">
    <source>
        <dbReference type="ARBA" id="ARBA00023157"/>
    </source>
</evidence>
<dbReference type="GO" id="GO:0017004">
    <property type="term" value="P:cytochrome complex assembly"/>
    <property type="evidence" value="ECO:0007669"/>
    <property type="project" value="UniProtKB-KW"/>
</dbReference>
<dbReference type="GO" id="GO:0042158">
    <property type="term" value="P:lipoprotein biosynthetic process"/>
    <property type="evidence" value="ECO:0007669"/>
    <property type="project" value="InterPro"/>
</dbReference>
<evidence type="ECO:0000313" key="7">
    <source>
        <dbReference type="EMBL" id="MCU7248592.1"/>
    </source>
</evidence>
<comment type="caution">
    <text evidence="7">The sequence shown here is derived from an EMBL/GenBank/DDBJ whole genome shotgun (WGS) entry which is preliminary data.</text>
</comment>
<protein>
    <submittedName>
        <fullName evidence="7">TlpA family protein disulfide reductase</fullName>
    </submittedName>
</protein>
<dbReference type="GO" id="GO:0015036">
    <property type="term" value="F:disulfide oxidoreductase activity"/>
    <property type="evidence" value="ECO:0007669"/>
    <property type="project" value="UniProtKB-ARBA"/>
</dbReference>
<feature type="domain" description="Thioredoxin" evidence="6">
    <location>
        <begin position="130"/>
        <end position="267"/>
    </location>
</feature>
<dbReference type="Pfam" id="PF01790">
    <property type="entry name" value="LGT"/>
    <property type="match status" value="1"/>
</dbReference>
<dbReference type="GO" id="GO:0005886">
    <property type="term" value="C:plasma membrane"/>
    <property type="evidence" value="ECO:0007669"/>
    <property type="project" value="InterPro"/>
</dbReference>
<evidence type="ECO:0000256" key="4">
    <source>
        <dbReference type="ARBA" id="ARBA00023284"/>
    </source>
</evidence>
<comment type="subcellular location">
    <subcellularLocation>
        <location evidence="1">Cell envelope</location>
    </subcellularLocation>
</comment>
<dbReference type="PROSITE" id="PS51352">
    <property type="entry name" value="THIOREDOXIN_2"/>
    <property type="match status" value="1"/>
</dbReference>
<feature type="transmembrane region" description="Helical" evidence="5">
    <location>
        <begin position="42"/>
        <end position="65"/>
    </location>
</feature>
<organism evidence="7 8">
    <name type="scientific">Pseudomonas koreensis</name>
    <dbReference type="NCBI Taxonomy" id="198620"/>
    <lineage>
        <taxon>Bacteria</taxon>
        <taxon>Pseudomonadati</taxon>
        <taxon>Pseudomonadota</taxon>
        <taxon>Gammaproteobacteria</taxon>
        <taxon>Pseudomonadales</taxon>
        <taxon>Pseudomonadaceae</taxon>
        <taxon>Pseudomonas</taxon>
    </lineage>
</organism>